<feature type="compositionally biased region" description="Low complexity" evidence="1">
    <location>
        <begin position="142"/>
        <end position="158"/>
    </location>
</feature>
<dbReference type="Proteomes" id="UP001369736">
    <property type="component" value="Unassembled WGS sequence"/>
</dbReference>
<evidence type="ECO:0008006" key="4">
    <source>
        <dbReference type="Google" id="ProtNLM"/>
    </source>
</evidence>
<dbReference type="EMBL" id="JBBEGM010000008">
    <property type="protein sequence ID" value="MEJ2863502.1"/>
    <property type="molecule type" value="Genomic_DNA"/>
</dbReference>
<dbReference type="RefSeq" id="WP_337704860.1">
    <property type="nucleotide sequence ID" value="NZ_JBBEGM010000008.1"/>
</dbReference>
<evidence type="ECO:0000313" key="2">
    <source>
        <dbReference type="EMBL" id="MEJ2863502.1"/>
    </source>
</evidence>
<reference evidence="2 3" key="1">
    <citation type="submission" date="2024-03" db="EMBL/GenBank/DDBJ databases">
        <title>Actinomycetospora sp. OC33-EN07, a novel actinomycete isolated from wild orchid (Aerides multiflora).</title>
        <authorList>
            <person name="Suriyachadkun C."/>
        </authorList>
    </citation>
    <scope>NUCLEOTIDE SEQUENCE [LARGE SCALE GENOMIC DNA]</scope>
    <source>
        <strain evidence="2 3">OC33-EN07</strain>
    </source>
</reference>
<evidence type="ECO:0000256" key="1">
    <source>
        <dbReference type="SAM" id="MobiDB-lite"/>
    </source>
</evidence>
<gene>
    <name evidence="2" type="ORF">WCD58_20230</name>
</gene>
<feature type="region of interest" description="Disordered" evidence="1">
    <location>
        <begin position="314"/>
        <end position="407"/>
    </location>
</feature>
<comment type="caution">
    <text evidence="2">The sequence shown here is derived from an EMBL/GenBank/DDBJ whole genome shotgun (WGS) entry which is preliminary data.</text>
</comment>
<proteinExistence type="predicted"/>
<feature type="compositionally biased region" description="Low complexity" evidence="1">
    <location>
        <begin position="192"/>
        <end position="208"/>
    </location>
</feature>
<evidence type="ECO:0000313" key="3">
    <source>
        <dbReference type="Proteomes" id="UP001369736"/>
    </source>
</evidence>
<protein>
    <recommendedName>
        <fullName evidence="4">Meckel syndrome type 1 protein</fullName>
    </recommendedName>
</protein>
<accession>A0ABU8M8X5</accession>
<organism evidence="2 3">
    <name type="scientific">Actinomycetospora flava</name>
    <dbReference type="NCBI Taxonomy" id="3129232"/>
    <lineage>
        <taxon>Bacteria</taxon>
        <taxon>Bacillati</taxon>
        <taxon>Actinomycetota</taxon>
        <taxon>Actinomycetes</taxon>
        <taxon>Pseudonocardiales</taxon>
        <taxon>Pseudonocardiaceae</taxon>
        <taxon>Actinomycetospora</taxon>
    </lineage>
</organism>
<keyword evidence="3" id="KW-1185">Reference proteome</keyword>
<feature type="compositionally biased region" description="Low complexity" evidence="1">
    <location>
        <begin position="87"/>
        <end position="115"/>
    </location>
</feature>
<feature type="region of interest" description="Disordered" evidence="1">
    <location>
        <begin position="1"/>
        <end position="259"/>
    </location>
</feature>
<feature type="compositionally biased region" description="Polar residues" evidence="1">
    <location>
        <begin position="223"/>
        <end position="232"/>
    </location>
</feature>
<name>A0ABU8M8X5_9PSEU</name>
<sequence length="407" mass="40861">MRHGRDSLPPAGRHAASATPAEPADLAAPASGRHSRHADPDAGAGADRPSRRLRAVPDLPEEPRRTPRLADILAATPAESPAPTGTRARALPDAPAGAGAVPAPRRAPEPRSTPAGPARLGDHPSLPGVPAIRPARPPQPAAPTGAVPPQVTAAPTAATRRDTPGPAPAPTAAPRTAATRTPADAPAPTPAPTTAVAGPDRPAAPAKRPAARRSDPSEIAARATTTLISSQPRAGRRRADRALVAPPAPGVADQDPVTPVFADGTGRRAKHWRLAAIAATAVCASYVGVVAVGAVAGPVGPTASPTLLPPPTLAPPAPAVAPPTVDARNVAEVEPTTTKRSARATTTTRATPRSTTPRVPRTTPRAVVVAPEVPAAQRQVQPRVAPAPVVAPDEPENDAVADDVAGA</sequence>
<feature type="compositionally biased region" description="Low complexity" evidence="1">
    <location>
        <begin position="172"/>
        <end position="184"/>
    </location>
</feature>
<feature type="compositionally biased region" description="Low complexity" evidence="1">
    <location>
        <begin position="335"/>
        <end position="392"/>
    </location>
</feature>